<dbReference type="Proteomes" id="UP000886818">
    <property type="component" value="Chromosome"/>
</dbReference>
<evidence type="ECO:0000259" key="1">
    <source>
        <dbReference type="Pfam" id="PF13581"/>
    </source>
</evidence>
<sequence>MVNEQEKNSIKLEYEIIKDDFSRAGEASSNIKKVLRQLGIDSKAIKKIAIVTYEAEMNIVIHSEGGKITVLISPNAVEIVARDNGPGIKNIDKAMEEGYSTASNKVRELGFGAGMGLPNIKRYSDEFHIESKIGEFTILKMKIYIQEEV</sequence>
<dbReference type="InterPro" id="IPR003594">
    <property type="entry name" value="HATPase_dom"/>
</dbReference>
<evidence type="ECO:0000313" key="3">
    <source>
        <dbReference type="Proteomes" id="UP000886818"/>
    </source>
</evidence>
<keyword evidence="3" id="KW-1185">Reference proteome</keyword>
<feature type="domain" description="Histidine kinase/HSP90-like ATPase" evidence="1">
    <location>
        <begin position="24"/>
        <end position="141"/>
    </location>
</feature>
<organism evidence="2 3">
    <name type="scientific">Crassaminicella indica</name>
    <dbReference type="NCBI Taxonomy" id="2855394"/>
    <lineage>
        <taxon>Bacteria</taxon>
        <taxon>Bacillati</taxon>
        <taxon>Bacillota</taxon>
        <taxon>Clostridia</taxon>
        <taxon>Eubacteriales</taxon>
        <taxon>Clostridiaceae</taxon>
        <taxon>Crassaminicella</taxon>
    </lineage>
</organism>
<dbReference type="RefSeq" id="WP_218282440.1">
    <property type="nucleotide sequence ID" value="NZ_CP078093.1"/>
</dbReference>
<accession>A0ABX8R9M1</accession>
<name>A0ABX8R9M1_9CLOT</name>
<gene>
    <name evidence="2" type="ORF">KVH43_10265</name>
</gene>
<protein>
    <submittedName>
        <fullName evidence="2">Anti-sigma regulatory factor</fullName>
    </submittedName>
</protein>
<reference evidence="2" key="1">
    <citation type="submission" date="2021-07" db="EMBL/GenBank/DDBJ databases">
        <title>Complete genome sequence of Crassaminicella sp. 143-21, isolated from a deep-sea hydrothermal vent.</title>
        <authorList>
            <person name="Li X."/>
        </authorList>
    </citation>
    <scope>NUCLEOTIDE SEQUENCE</scope>
    <source>
        <strain evidence="2">143-21</strain>
    </source>
</reference>
<proteinExistence type="predicted"/>
<dbReference type="EMBL" id="CP078093">
    <property type="protein sequence ID" value="QXM05742.1"/>
    <property type="molecule type" value="Genomic_DNA"/>
</dbReference>
<evidence type="ECO:0000313" key="2">
    <source>
        <dbReference type="EMBL" id="QXM05742.1"/>
    </source>
</evidence>
<dbReference type="Pfam" id="PF13581">
    <property type="entry name" value="HATPase_c_2"/>
    <property type="match status" value="1"/>
</dbReference>